<evidence type="ECO:0000313" key="3">
    <source>
        <dbReference type="Proteomes" id="UP000054538"/>
    </source>
</evidence>
<evidence type="ECO:0000256" key="1">
    <source>
        <dbReference type="SAM" id="MobiDB-lite"/>
    </source>
</evidence>
<dbReference type="OrthoDB" id="2804062at2759"/>
<dbReference type="HOGENOM" id="CLU_003703_13_3_1"/>
<dbReference type="EMBL" id="KN828025">
    <property type="protein sequence ID" value="KIK75554.1"/>
    <property type="molecule type" value="Genomic_DNA"/>
</dbReference>
<reference evidence="3" key="2">
    <citation type="submission" date="2015-01" db="EMBL/GenBank/DDBJ databases">
        <title>Evolutionary Origins and Diversification of the Mycorrhizal Mutualists.</title>
        <authorList>
            <consortium name="DOE Joint Genome Institute"/>
            <consortium name="Mycorrhizal Genomics Consortium"/>
            <person name="Kohler A."/>
            <person name="Kuo A."/>
            <person name="Nagy L.G."/>
            <person name="Floudas D."/>
            <person name="Copeland A."/>
            <person name="Barry K.W."/>
            <person name="Cichocki N."/>
            <person name="Veneault-Fourrey C."/>
            <person name="LaButti K."/>
            <person name="Lindquist E.A."/>
            <person name="Lipzen A."/>
            <person name="Lundell T."/>
            <person name="Morin E."/>
            <person name="Murat C."/>
            <person name="Riley R."/>
            <person name="Ohm R."/>
            <person name="Sun H."/>
            <person name="Tunlid A."/>
            <person name="Henrissat B."/>
            <person name="Grigoriev I.V."/>
            <person name="Hibbett D.S."/>
            <person name="Martin F."/>
        </authorList>
    </citation>
    <scope>NUCLEOTIDE SEQUENCE [LARGE SCALE GENOMIC DNA]</scope>
    <source>
        <strain evidence="3">Ve08.2h10</strain>
    </source>
</reference>
<name>A0A0D0D640_9AGAM</name>
<proteinExistence type="predicted"/>
<organism evidence="2 3">
    <name type="scientific">Paxillus rubicundulus Ve08.2h10</name>
    <dbReference type="NCBI Taxonomy" id="930991"/>
    <lineage>
        <taxon>Eukaryota</taxon>
        <taxon>Fungi</taxon>
        <taxon>Dikarya</taxon>
        <taxon>Basidiomycota</taxon>
        <taxon>Agaricomycotina</taxon>
        <taxon>Agaricomycetes</taxon>
        <taxon>Agaricomycetidae</taxon>
        <taxon>Boletales</taxon>
        <taxon>Paxilineae</taxon>
        <taxon>Paxillaceae</taxon>
        <taxon>Paxillus</taxon>
    </lineage>
</organism>
<accession>A0A0D0D640</accession>
<protein>
    <submittedName>
        <fullName evidence="2">Uncharacterized protein</fullName>
    </submittedName>
</protein>
<gene>
    <name evidence="2" type="ORF">PAXRUDRAFT_29068</name>
</gene>
<feature type="region of interest" description="Disordered" evidence="1">
    <location>
        <begin position="464"/>
        <end position="519"/>
    </location>
</feature>
<dbReference type="STRING" id="930991.A0A0D0D640"/>
<evidence type="ECO:0000313" key="2">
    <source>
        <dbReference type="EMBL" id="KIK75554.1"/>
    </source>
</evidence>
<dbReference type="Pfam" id="PF18758">
    <property type="entry name" value="KDZ"/>
    <property type="match status" value="1"/>
</dbReference>
<dbReference type="AlphaFoldDB" id="A0A0D0D640"/>
<reference evidence="2 3" key="1">
    <citation type="submission" date="2014-04" db="EMBL/GenBank/DDBJ databases">
        <authorList>
            <consortium name="DOE Joint Genome Institute"/>
            <person name="Kuo A."/>
            <person name="Kohler A."/>
            <person name="Jargeat P."/>
            <person name="Nagy L.G."/>
            <person name="Floudas D."/>
            <person name="Copeland A."/>
            <person name="Barry K.W."/>
            <person name="Cichocki N."/>
            <person name="Veneault-Fourrey C."/>
            <person name="LaButti K."/>
            <person name="Lindquist E.A."/>
            <person name="Lipzen A."/>
            <person name="Lundell T."/>
            <person name="Morin E."/>
            <person name="Murat C."/>
            <person name="Sun H."/>
            <person name="Tunlid A."/>
            <person name="Henrissat B."/>
            <person name="Grigoriev I.V."/>
            <person name="Hibbett D.S."/>
            <person name="Martin F."/>
            <person name="Nordberg H.P."/>
            <person name="Cantor M.N."/>
            <person name="Hua S.X."/>
        </authorList>
    </citation>
    <scope>NUCLEOTIDE SEQUENCE [LARGE SCALE GENOMIC DNA]</scope>
    <source>
        <strain evidence="2 3">Ve08.2h10</strain>
    </source>
</reference>
<dbReference type="Proteomes" id="UP000054538">
    <property type="component" value="Unassembled WGS sequence"/>
</dbReference>
<dbReference type="InParanoid" id="A0A0D0D640"/>
<sequence length="519" mass="57842">FLYYLTLTLDANFWLKDWNCSSDVADLGLHTGLAYFVPNDPYKDHILKFATQNDISTCSGFKSLAHAETKFSTGLRVTGVGLCLCAQHEFVHPIGWHVQHLTHSISCLELGALMARELNEIVQKRWDPGQDMIASTITLAITTGESIWALVFNLSVDTAHWEEWMKMIEDWDVVKSKPNPYIAMKTSLSEAEVCAQLTDAERVTSSRGQLSHHTTSPSAFITQALTLEETQQRLASDIRNKTALTANQHTNVQQWRAALHHQICNFHSIQAVYMVDIEDIVDRNPDDLDAKPKEIALWLPSALQPATHTAICMNNIGIIEEKLRETQSRDTLTQLWNHLHTKSHSHAALLSLRGPGSWECELQTLQTKHICGPNATTSGDIDNANDTINSSGCRIPKRHLEALQHRLSEGHRTTSWIWKTAGVLGENEGLNKAGIATYANCQAAIQCDLLKHFTALWEAPMQAGNSTDQDKVDESDIADRLGLMDNPESSVYNGEGENGEGEGEGKGKEDNWNDWEGDE</sequence>
<dbReference type="InterPro" id="IPR040521">
    <property type="entry name" value="KDZ"/>
</dbReference>
<feature type="compositionally biased region" description="Basic and acidic residues" evidence="1">
    <location>
        <begin position="468"/>
        <end position="479"/>
    </location>
</feature>
<feature type="non-terminal residue" evidence="2">
    <location>
        <position position="519"/>
    </location>
</feature>
<keyword evidence="3" id="KW-1185">Reference proteome</keyword>